<name>A0A1E3X617_9BACT</name>
<gene>
    <name evidence="2" type="ORF">SCARUB_03823</name>
</gene>
<organism evidence="2 3">
    <name type="scientific">Candidatus Scalindua rubra</name>
    <dbReference type="NCBI Taxonomy" id="1872076"/>
    <lineage>
        <taxon>Bacteria</taxon>
        <taxon>Pseudomonadati</taxon>
        <taxon>Planctomycetota</taxon>
        <taxon>Candidatus Brocadiia</taxon>
        <taxon>Candidatus Brocadiales</taxon>
        <taxon>Candidatus Scalinduaceae</taxon>
        <taxon>Candidatus Scalindua</taxon>
    </lineage>
</organism>
<dbReference type="AlphaFoldDB" id="A0A1E3X617"/>
<dbReference type="EMBL" id="MAYW01000148">
    <property type="protein sequence ID" value="ODS31055.1"/>
    <property type="molecule type" value="Genomic_DNA"/>
</dbReference>
<keyword evidence="1" id="KW-1133">Transmembrane helix</keyword>
<proteinExistence type="predicted"/>
<evidence type="ECO:0000313" key="3">
    <source>
        <dbReference type="Proteomes" id="UP000094056"/>
    </source>
</evidence>
<dbReference type="Proteomes" id="UP000094056">
    <property type="component" value="Unassembled WGS sequence"/>
</dbReference>
<reference evidence="2 3" key="1">
    <citation type="submission" date="2016-07" db="EMBL/GenBank/DDBJ databases">
        <title>Draft genome of Scalindua rubra, obtained from a brine-seawater interface in the Red Sea, sheds light on salt adaptation in anammox bacteria.</title>
        <authorList>
            <person name="Speth D.R."/>
            <person name="Lagkouvardos I."/>
            <person name="Wang Y."/>
            <person name="Qian P.-Y."/>
            <person name="Dutilh B.E."/>
            <person name="Jetten M.S."/>
        </authorList>
    </citation>
    <scope>NUCLEOTIDE SEQUENCE [LARGE SCALE GENOMIC DNA]</scope>
    <source>
        <strain evidence="2">BSI-1</strain>
    </source>
</reference>
<dbReference type="PATRIC" id="fig|1872076.5.peg.4556"/>
<dbReference type="Pfam" id="PF09919">
    <property type="entry name" value="DUF2149"/>
    <property type="match status" value="1"/>
</dbReference>
<feature type="transmembrane region" description="Helical" evidence="1">
    <location>
        <begin position="29"/>
        <end position="51"/>
    </location>
</feature>
<evidence type="ECO:0008006" key="4">
    <source>
        <dbReference type="Google" id="ProtNLM"/>
    </source>
</evidence>
<keyword evidence="1" id="KW-0472">Membrane</keyword>
<evidence type="ECO:0000313" key="2">
    <source>
        <dbReference type="EMBL" id="ODS31055.1"/>
    </source>
</evidence>
<accession>A0A1E3X617</accession>
<evidence type="ECO:0000256" key="1">
    <source>
        <dbReference type="SAM" id="Phobius"/>
    </source>
</evidence>
<sequence length="115" mass="12961">MKFLKRRRKIIGKHIDLHTEDPLGGVANLFDVGLVFIVGLLFALISAYSLIEIFTPESELTIMKKKQNGEFELVTKKGKEVKIKKITSNKLKGEGKRLGTAYKLKDGKVVYVPED</sequence>
<protein>
    <recommendedName>
        <fullName evidence="4">DUF2149 domain-containing protein</fullName>
    </recommendedName>
</protein>
<dbReference type="InterPro" id="IPR018676">
    <property type="entry name" value="DUF2149"/>
</dbReference>
<keyword evidence="1" id="KW-0812">Transmembrane</keyword>
<comment type="caution">
    <text evidence="2">The sequence shown here is derived from an EMBL/GenBank/DDBJ whole genome shotgun (WGS) entry which is preliminary data.</text>
</comment>